<accession>A0A5S3XMC6</accession>
<evidence type="ECO:0000313" key="3">
    <source>
        <dbReference type="EMBL" id="TMP42294.1"/>
    </source>
</evidence>
<dbReference type="OrthoDB" id="5762010at2"/>
<gene>
    <name evidence="4" type="ORF">CWB96_19090</name>
    <name evidence="3" type="ORF">CWB97_12280</name>
</gene>
<comment type="caution">
    <text evidence="4">The sequence shown here is derived from an EMBL/GenBank/DDBJ whole genome shotgun (WGS) entry which is preliminary data.</text>
</comment>
<dbReference type="Pfam" id="PF09479">
    <property type="entry name" value="Flg_new"/>
    <property type="match status" value="1"/>
</dbReference>
<dbReference type="EMBL" id="PNCL01000119">
    <property type="protein sequence ID" value="TMP54589.1"/>
    <property type="molecule type" value="Genomic_DNA"/>
</dbReference>
<feature type="chain" id="PRO_5024280342" description="Cell wall-binding protein" evidence="2">
    <location>
        <begin position="24"/>
        <end position="823"/>
    </location>
</feature>
<dbReference type="EMBL" id="PNCK01000041">
    <property type="protein sequence ID" value="TMP42294.1"/>
    <property type="molecule type" value="Genomic_DNA"/>
</dbReference>
<keyword evidence="5" id="KW-1185">Reference proteome</keyword>
<evidence type="ECO:0000313" key="5">
    <source>
        <dbReference type="Proteomes" id="UP000305730"/>
    </source>
</evidence>
<evidence type="ECO:0000313" key="6">
    <source>
        <dbReference type="Proteomes" id="UP000307706"/>
    </source>
</evidence>
<name>A0A5S3XMC6_9GAMM</name>
<dbReference type="Proteomes" id="UP000307706">
    <property type="component" value="Unassembled WGS sequence"/>
</dbReference>
<dbReference type="InterPro" id="IPR013378">
    <property type="entry name" value="InlB-like_B-rpt"/>
</dbReference>
<reference evidence="4" key="3">
    <citation type="submission" date="2019-09" db="EMBL/GenBank/DDBJ databases">
        <title>Co-occurence of chitin degradation, pigmentation and bioactivity in marine Pseudoalteromonas.</title>
        <authorList>
            <person name="Sonnenschein E.C."/>
            <person name="Bech P.K."/>
        </authorList>
    </citation>
    <scope>NUCLEOTIDE SEQUENCE</scope>
    <source>
        <strain evidence="4">S2231</strain>
        <strain evidence="3 5">S2233</strain>
    </source>
</reference>
<evidence type="ECO:0000256" key="2">
    <source>
        <dbReference type="SAM" id="SignalP"/>
    </source>
</evidence>
<dbReference type="GO" id="GO:0030313">
    <property type="term" value="C:cell envelope"/>
    <property type="evidence" value="ECO:0007669"/>
    <property type="project" value="UniProtKB-SubCell"/>
</dbReference>
<protein>
    <recommendedName>
        <fullName evidence="7">Cell wall-binding protein</fullName>
    </recommendedName>
</protein>
<dbReference type="AlphaFoldDB" id="A0A5S3XMC6"/>
<dbReference type="Proteomes" id="UP000305730">
    <property type="component" value="Unassembled WGS sequence"/>
</dbReference>
<reference evidence="6" key="2">
    <citation type="submission" date="2019-06" db="EMBL/GenBank/DDBJ databases">
        <title>Co-occurence of chitin degradation, pigmentation and bioactivity in marine Pseudoalteromonas.</title>
        <authorList>
            <person name="Sonnenschein E.C."/>
            <person name="Bech P.K."/>
        </authorList>
    </citation>
    <scope>NUCLEOTIDE SEQUENCE [LARGE SCALE GENOMIC DNA]</scope>
    <source>
        <strain evidence="6">S2231</strain>
    </source>
</reference>
<feature type="signal peptide" evidence="2">
    <location>
        <begin position="1"/>
        <end position="23"/>
    </location>
</feature>
<comment type="subcellular location">
    <subcellularLocation>
        <location evidence="1">Cell envelope</location>
    </subcellularLocation>
</comment>
<dbReference type="InterPro" id="IPR042229">
    <property type="entry name" value="Listeria/Bacterioides_rpt_sf"/>
</dbReference>
<proteinExistence type="predicted"/>
<dbReference type="RefSeq" id="WP_138597241.1">
    <property type="nucleotide sequence ID" value="NZ_PNCK01000041.1"/>
</dbReference>
<evidence type="ECO:0000256" key="1">
    <source>
        <dbReference type="ARBA" id="ARBA00004196"/>
    </source>
</evidence>
<sequence length="823" mass="90676">MFMNTCNKLLVAASLVFACQASADEAQLSPLCEPTLETAQRAFDVIYNNKKNAFSEAVSSSTYQCQQAKLGQSSFSLDKQVNTLDDAPPELRGFSLSAHNVNLDNGSVTLTFTVQAYDLSGLDSVTVGIVAPNISYPFPIPRNRVKFGNWLETTEENVYEASGSITLSPSHIDAGKWSAVMLFLRDTTGRYVPRYKPETLEAKGFNPYLVVENNTVLDKKAPELRSLIFSSNSFDVSIEKQTLTGVVELYDINKVKSATLRLSPPEGLSSSLTKLAEFENIRLSKEENVYKADVKLVLDNKDAPGVWLAGLHVSDDKLNSTGAISSNVVRNAGYNPDIEIINTVDVDLLPPELRAVEVSENDITVISGVKHITVSVLAYDPSGIDRGYLSLRSPIGESVWVKGVQLEDWQPTTQDDVYSAQATFPFNAEDPAGDWHIQVHGIVDKNYNEFDLFDIDHFIERGINPYILVNVEEQEKRDYTLSTRLDNIDLETNNSATVELFIQESNGHTLPRTMTVLAKGTANVSALYEAIGGTGSVNCTGKNALLTCDLAIPADQTEFSISYTLESTDKTTADNVQFTLITGDAEADLTNNKANITVNVLEPIYYQVEFLDWDGRIVAQQEVKAGESAKPVEVLLERLGHTFIGWDKPLVNIMSDTSITAQYEVNHYMVKFVNWDGAVLSQSMVAHGSSAVPPSSVPVPEGKVFTGWDVNYEHIASSVEITAMVETKTYTVEFKDWNGATISSVLVEHGKAAEAPDRPQREGYTFLRWDKAFDSITQAESITAQYSQNIEIEIPEIDTSSDSGSFGLFSLLFGVMLVFRRKV</sequence>
<evidence type="ECO:0008006" key="7">
    <source>
        <dbReference type="Google" id="ProtNLM"/>
    </source>
</evidence>
<keyword evidence="2" id="KW-0732">Signal</keyword>
<evidence type="ECO:0000313" key="4">
    <source>
        <dbReference type="EMBL" id="TMP54589.1"/>
    </source>
</evidence>
<organism evidence="4 6">
    <name type="scientific">Pseudoalteromonas citrea</name>
    <dbReference type="NCBI Taxonomy" id="43655"/>
    <lineage>
        <taxon>Bacteria</taxon>
        <taxon>Pseudomonadati</taxon>
        <taxon>Pseudomonadota</taxon>
        <taxon>Gammaproteobacteria</taxon>
        <taxon>Alteromonadales</taxon>
        <taxon>Pseudoalteromonadaceae</taxon>
        <taxon>Pseudoalteromonas</taxon>
    </lineage>
</organism>
<reference evidence="5 6" key="1">
    <citation type="submission" date="2017-12" db="EMBL/GenBank/DDBJ databases">
        <authorList>
            <person name="Paulsen S."/>
            <person name="Gram L.K."/>
        </authorList>
    </citation>
    <scope>NUCLEOTIDE SEQUENCE [LARGE SCALE GENOMIC DNA]</scope>
    <source>
        <strain evidence="4 6">S2231</strain>
        <strain evidence="3 5">S2233</strain>
    </source>
</reference>
<dbReference type="Gene3D" id="2.60.40.4270">
    <property type="entry name" value="Listeria-Bacteroides repeat domain"/>
    <property type="match status" value="1"/>
</dbReference>